<dbReference type="InterPro" id="IPR001932">
    <property type="entry name" value="PPM-type_phosphatase-like_dom"/>
</dbReference>
<proteinExistence type="predicted"/>
<keyword evidence="3" id="KW-1185">Reference proteome</keyword>
<dbReference type="KEGG" id="sedi:EBB79_04830"/>
<sequence>MRAEVQFAYDASTAISRGRRERQEDAVASDFLAGTGLGFAVLADGMGGHAAGDVASKIVVTEVFSELKFRADAPEDLEGQITQALSAAAFAANECVAHYASQNASAGGMGATLLAPVLFEDRLYWISIGDSPLYLFRDGRLRRLNDEHSLAVQLDARVAQGVLSRDEAQNHPDRACLTSVLSGHEIARIDCRSKPLHLRDSDIVIAASDGLQYLEDTVITAVLTAKKDHSSTEIGASLMGCIDKLNDPEQDNVSFCVIKVSDRMKPAAQQAKSIKPLSPPPVSKPKSNTITIMASASRSKGITSFHIVNGDTA</sequence>
<accession>A0A3T0MZU9</accession>
<reference evidence="2 3" key="1">
    <citation type="submission" date="2018-10" db="EMBL/GenBank/DDBJ databases">
        <title>Parasedimentitalea marina sp. nov., a psychrophilic bacterium isolated from deep seawater of the New Britain Trench.</title>
        <authorList>
            <person name="Cao J."/>
        </authorList>
    </citation>
    <scope>NUCLEOTIDE SEQUENCE [LARGE SCALE GENOMIC DNA]</scope>
    <source>
        <strain evidence="2 3">W43</strain>
    </source>
</reference>
<name>A0A3T0MZU9_9RHOB</name>
<dbReference type="SMART" id="SM00331">
    <property type="entry name" value="PP2C_SIG"/>
    <property type="match status" value="1"/>
</dbReference>
<organism evidence="2 3">
    <name type="scientific">Parasedimentitalea marina</name>
    <dbReference type="NCBI Taxonomy" id="2483033"/>
    <lineage>
        <taxon>Bacteria</taxon>
        <taxon>Pseudomonadati</taxon>
        <taxon>Pseudomonadota</taxon>
        <taxon>Alphaproteobacteria</taxon>
        <taxon>Rhodobacterales</taxon>
        <taxon>Paracoccaceae</taxon>
        <taxon>Parasedimentitalea</taxon>
    </lineage>
</organism>
<evidence type="ECO:0000259" key="1">
    <source>
        <dbReference type="PROSITE" id="PS51746"/>
    </source>
</evidence>
<dbReference type="CDD" id="cd00143">
    <property type="entry name" value="PP2Cc"/>
    <property type="match status" value="1"/>
</dbReference>
<dbReference type="Gene3D" id="3.60.40.10">
    <property type="entry name" value="PPM-type phosphatase domain"/>
    <property type="match status" value="1"/>
</dbReference>
<dbReference type="SUPFAM" id="SSF81606">
    <property type="entry name" value="PP2C-like"/>
    <property type="match status" value="1"/>
</dbReference>
<dbReference type="RefSeq" id="WP_127747837.1">
    <property type="nucleotide sequence ID" value="NZ_CP033219.1"/>
</dbReference>
<evidence type="ECO:0000313" key="3">
    <source>
        <dbReference type="Proteomes" id="UP000283063"/>
    </source>
</evidence>
<protein>
    <submittedName>
        <fullName evidence="2">Serine/threonine-protein phosphatase</fullName>
    </submittedName>
</protein>
<dbReference type="SMART" id="SM00332">
    <property type="entry name" value="PP2Cc"/>
    <property type="match status" value="1"/>
</dbReference>
<dbReference type="OrthoDB" id="9801841at2"/>
<dbReference type="PROSITE" id="PS51746">
    <property type="entry name" value="PPM_2"/>
    <property type="match status" value="1"/>
</dbReference>
<dbReference type="EMBL" id="CP033219">
    <property type="protein sequence ID" value="AZV77281.1"/>
    <property type="molecule type" value="Genomic_DNA"/>
</dbReference>
<dbReference type="AlphaFoldDB" id="A0A3T0MZU9"/>
<feature type="domain" description="PPM-type phosphatase" evidence="1">
    <location>
        <begin position="8"/>
        <end position="260"/>
    </location>
</feature>
<dbReference type="Proteomes" id="UP000283063">
    <property type="component" value="Chromosome"/>
</dbReference>
<evidence type="ECO:0000313" key="2">
    <source>
        <dbReference type="EMBL" id="AZV77281.1"/>
    </source>
</evidence>
<gene>
    <name evidence="2" type="ORF">EBB79_04830</name>
</gene>
<dbReference type="Pfam" id="PF13672">
    <property type="entry name" value="PP2C_2"/>
    <property type="match status" value="1"/>
</dbReference>
<dbReference type="InterPro" id="IPR036457">
    <property type="entry name" value="PPM-type-like_dom_sf"/>
</dbReference>